<dbReference type="InterPro" id="IPR011009">
    <property type="entry name" value="Kinase-like_dom_sf"/>
</dbReference>
<evidence type="ECO:0000259" key="4">
    <source>
        <dbReference type="PROSITE" id="PS50011"/>
    </source>
</evidence>
<protein>
    <submittedName>
        <fullName evidence="6">Uncharacterized protein</fullName>
    </submittedName>
</protein>
<dbReference type="PROSITE" id="PS50011">
    <property type="entry name" value="PROTEIN_KINASE_DOM"/>
    <property type="match status" value="1"/>
</dbReference>
<dbReference type="Pfam" id="PF00069">
    <property type="entry name" value="Pkinase"/>
    <property type="match status" value="1"/>
</dbReference>
<comment type="caution">
    <text evidence="6">The sequence shown here is derived from an EMBL/GenBank/DDBJ whole genome shotgun (WGS) entry which is preliminary data.</text>
</comment>
<dbReference type="InterPro" id="IPR013083">
    <property type="entry name" value="Znf_RING/FYVE/PHD"/>
</dbReference>
<organism evidence="6 8">
    <name type="scientific">Adineta ricciae</name>
    <name type="common">Rotifer</name>
    <dbReference type="NCBI Taxonomy" id="249248"/>
    <lineage>
        <taxon>Eukaryota</taxon>
        <taxon>Metazoa</taxon>
        <taxon>Spiralia</taxon>
        <taxon>Gnathifera</taxon>
        <taxon>Rotifera</taxon>
        <taxon>Eurotatoria</taxon>
        <taxon>Bdelloidea</taxon>
        <taxon>Adinetida</taxon>
        <taxon>Adinetidae</taxon>
        <taxon>Adineta</taxon>
    </lineage>
</organism>
<dbReference type="GO" id="GO:0004674">
    <property type="term" value="F:protein serine/threonine kinase activity"/>
    <property type="evidence" value="ECO:0007669"/>
    <property type="project" value="TreeGrafter"/>
</dbReference>
<evidence type="ECO:0000256" key="1">
    <source>
        <dbReference type="ARBA" id="ARBA00022771"/>
    </source>
</evidence>
<keyword evidence="1 3" id="KW-0479">Metal-binding</keyword>
<dbReference type="Proteomes" id="UP000663852">
    <property type="component" value="Unassembled WGS sequence"/>
</dbReference>
<dbReference type="OrthoDB" id="1668230at2759"/>
<dbReference type="InterPro" id="IPR008271">
    <property type="entry name" value="Ser/Thr_kinase_AS"/>
</dbReference>
<dbReference type="EMBL" id="CAJNOR010000135">
    <property type="protein sequence ID" value="CAF0811948.1"/>
    <property type="molecule type" value="Genomic_DNA"/>
</dbReference>
<dbReference type="InterPro" id="IPR027417">
    <property type="entry name" value="P-loop_NTPase"/>
</dbReference>
<evidence type="ECO:0000256" key="2">
    <source>
        <dbReference type="ARBA" id="ARBA00022833"/>
    </source>
</evidence>
<dbReference type="Proteomes" id="UP000663828">
    <property type="component" value="Unassembled WGS sequence"/>
</dbReference>
<dbReference type="Pfam" id="PF13920">
    <property type="entry name" value="zf-C3HC4_3"/>
    <property type="match status" value="1"/>
</dbReference>
<dbReference type="SUPFAM" id="SSF57850">
    <property type="entry name" value="RING/U-box"/>
    <property type="match status" value="1"/>
</dbReference>
<dbReference type="InterPro" id="IPR001841">
    <property type="entry name" value="Znf_RING"/>
</dbReference>
<dbReference type="EMBL" id="CAJNOJ010000426">
    <property type="protein sequence ID" value="CAF1444317.1"/>
    <property type="molecule type" value="Genomic_DNA"/>
</dbReference>
<sequence length="994" mass="113101">MADSRIHETISNIIISNNAIKLSTKKTTETFLNLQKEFFESISTHYKQLETIQQVTDILFDDEKMKSLVEFKTFTNTQLVVCGYNSAGKTSFLHDFLRCGAFLPTGTGAVTARIVKFSYAPADKAFIWQHDTVESAFTKQPSSILVEDLSRYFAANIDNRKKNTKELKEAIRKHLARPEFEISSPEFAKWATYLIEIRIPSPILKCGLEVYDTAGLLGYDAPVLVTNLQTLVKVVRPSLLFLYDNPSFADDTLNCFRTLKNALCHLEDTGVFFLNTKADASTILRDAEIDEDDDELEQSDIDKLLAKERERRYELLINVEAVKDEMPSNSLQPTLAECDCFDIFSIDKPNHLMTQTMQQTAIDRIIKFAAERDLQGTKYVSNIILDAIDAFFDFVLVTNRRSLAEWDKLRNDALTWGDAFFQHYRAKIDEMVNDIEKRTVQKFDERRDDIKKKAFASQDKWHTPGELFLKLGGSLKRGFPKASDREYKSSIGLAVEEEVIKPVLKQVVAKMKVEMPFREVLISTADTSNLCTKSEIYARVAAEIIGVIYLPITGLVLGLKKLLDTGSNDPEQIKKQEGAIEHCLIDVKDRLPTLGEPIKANLHEWLEKNYGQFKRKIDVYYNVVQKTMQHREKAHQLGRIFSGRFARIECRLIANLDLAKNRGAEPKIDNESLGHGGFFTVHAASWNTELRLAAKILSDPLTYPDMAYLEAHFHRTVTRLQIGHMAPLRYLFEKEEPQTDAVASVDNKQLIILVPRYQTNLHAYLVANMSTISIDRTLQIVLDIARVIAHMHKYELVHRDVKARNILLDEHEQVFLADFGTCEHSAENTVMIASPPTPPELSTEHQLSYEGTALDIYSLGTLMYVVAPKQMFLQPTQPITQTDVNNLDEAVIPNSFRQLMLRCLDADPNKRPTASEVVEQLETIMDQVADGRPCLICLDQPRYQRCFPCGHKTMCNKCLVQKQSTDLAPECIICRQVFTSTQEDANVHTYVLPV</sequence>
<feature type="domain" description="RING-type" evidence="5">
    <location>
        <begin position="934"/>
        <end position="975"/>
    </location>
</feature>
<dbReference type="InterPro" id="IPR051681">
    <property type="entry name" value="Ser/Thr_Kinases-Pseudokinases"/>
</dbReference>
<dbReference type="Gene3D" id="1.10.510.10">
    <property type="entry name" value="Transferase(Phosphotransferase) domain 1"/>
    <property type="match status" value="1"/>
</dbReference>
<evidence type="ECO:0000259" key="5">
    <source>
        <dbReference type="PROSITE" id="PS50089"/>
    </source>
</evidence>
<dbReference type="Pfam" id="PF00350">
    <property type="entry name" value="Dynamin_N"/>
    <property type="match status" value="1"/>
</dbReference>
<dbReference type="InterPro" id="IPR000719">
    <property type="entry name" value="Prot_kinase_dom"/>
</dbReference>
<dbReference type="AlphaFoldDB" id="A0A813TFM3"/>
<gene>
    <name evidence="7" type="ORF">EDS130_LOCUS39094</name>
    <name evidence="6" type="ORF">XAT740_LOCUS3509</name>
</gene>
<keyword evidence="8" id="KW-1185">Reference proteome</keyword>
<dbReference type="GO" id="GO:0008270">
    <property type="term" value="F:zinc ion binding"/>
    <property type="evidence" value="ECO:0007669"/>
    <property type="project" value="UniProtKB-KW"/>
</dbReference>
<dbReference type="PROSITE" id="PS00108">
    <property type="entry name" value="PROTEIN_KINASE_ST"/>
    <property type="match status" value="1"/>
</dbReference>
<dbReference type="PROSITE" id="PS50089">
    <property type="entry name" value="ZF_RING_2"/>
    <property type="match status" value="1"/>
</dbReference>
<evidence type="ECO:0000313" key="6">
    <source>
        <dbReference type="EMBL" id="CAF0811948.1"/>
    </source>
</evidence>
<dbReference type="InterPro" id="IPR045063">
    <property type="entry name" value="Dynamin_N"/>
</dbReference>
<dbReference type="Gene3D" id="3.30.40.10">
    <property type="entry name" value="Zinc/RING finger domain, C3HC4 (zinc finger)"/>
    <property type="match status" value="1"/>
</dbReference>
<name>A0A813TFM3_ADIRI</name>
<reference evidence="6" key="1">
    <citation type="submission" date="2021-02" db="EMBL/GenBank/DDBJ databases">
        <authorList>
            <person name="Nowell W R."/>
        </authorList>
    </citation>
    <scope>NUCLEOTIDE SEQUENCE</scope>
</reference>
<dbReference type="PANTHER" id="PTHR44329">
    <property type="entry name" value="SERINE/THREONINE-PROTEIN KINASE TNNI3K-RELATED"/>
    <property type="match status" value="1"/>
</dbReference>
<evidence type="ECO:0000313" key="8">
    <source>
        <dbReference type="Proteomes" id="UP000663828"/>
    </source>
</evidence>
<feature type="domain" description="Protein kinase" evidence="4">
    <location>
        <begin position="667"/>
        <end position="924"/>
    </location>
</feature>
<dbReference type="GO" id="GO:0005524">
    <property type="term" value="F:ATP binding"/>
    <property type="evidence" value="ECO:0007669"/>
    <property type="project" value="InterPro"/>
</dbReference>
<dbReference type="Gene3D" id="3.40.50.300">
    <property type="entry name" value="P-loop containing nucleotide triphosphate hydrolases"/>
    <property type="match status" value="1"/>
</dbReference>
<proteinExistence type="predicted"/>
<dbReference type="CDD" id="cd00180">
    <property type="entry name" value="PKc"/>
    <property type="match status" value="1"/>
</dbReference>
<evidence type="ECO:0000313" key="7">
    <source>
        <dbReference type="EMBL" id="CAF1444317.1"/>
    </source>
</evidence>
<dbReference type="SMART" id="SM00220">
    <property type="entry name" value="S_TKc"/>
    <property type="match status" value="1"/>
</dbReference>
<accession>A0A813TFM3</accession>
<evidence type="ECO:0000256" key="3">
    <source>
        <dbReference type="PROSITE-ProRule" id="PRU00175"/>
    </source>
</evidence>
<dbReference type="SUPFAM" id="SSF52540">
    <property type="entry name" value="P-loop containing nucleoside triphosphate hydrolases"/>
    <property type="match status" value="1"/>
</dbReference>
<keyword evidence="2" id="KW-0862">Zinc</keyword>
<keyword evidence="1 3" id="KW-0863">Zinc-finger</keyword>
<dbReference type="SUPFAM" id="SSF56112">
    <property type="entry name" value="Protein kinase-like (PK-like)"/>
    <property type="match status" value="1"/>
</dbReference>